<accession>A0ACC6V2Z6</accession>
<gene>
    <name evidence="1" type="ORF">TU35_007925</name>
</gene>
<dbReference type="EMBL" id="JZWT02000022">
    <property type="protein sequence ID" value="MFB6491146.1"/>
    <property type="molecule type" value="Genomic_DNA"/>
</dbReference>
<name>A0ACC6V2Z6_9CREN</name>
<protein>
    <submittedName>
        <fullName evidence="1">FAD-dependent oxidoreductase</fullName>
    </submittedName>
</protein>
<sequence>MTRVVIIGGGAAGASAAARARRLDPSAEIVMIEAGEMITHAPCGIPYAVSGVVPDYKSLMTYTPEEFEKERNIKVLIRTRAVDVDPDKRTVTIVRGDREEKLQWDKLIVAAGARPLVPKIPGVDLAGVLTLRLPDDVPMLKAELSNASTVGIVGGGYIGVEMAESLLTLGKKVLLFEMFNRVLPTALDDDMAAVVADEMKKRGVELHLGEKVVELKGSGGRVAEVVTEAGSYKVDKVVLAVGVRPDVDLAVKAGAKLGETGAVEVNEYMETSRPDVYAAGDVAEKTHKLTGKKVWIPLAPSANKEGQVAGGNAVKGRVLRFPGVVGTAVTKFFDLYIARTGLSEFEAQQAGLKYDKAVIKARTKAQYYPGYAQVQVKMLAEQGTGRILGVQVVGWDHVAASYADIAAVAIERGMTIEDLFFADLGYSPPTAPVWHPLIVAARVLSRGKL</sequence>
<reference evidence="1" key="1">
    <citation type="submission" date="2024-07" db="EMBL/GenBank/DDBJ databases">
        <title>Metagenome and Metagenome-Assembled Genomes of Archaea from a hot spring from the geothermal field of Los Azufres, Mexico.</title>
        <authorList>
            <person name="Marin-Paredes R."/>
            <person name="Martinez-Romero E."/>
            <person name="Servin-Garciduenas L.E."/>
        </authorList>
    </citation>
    <scope>NUCLEOTIDE SEQUENCE</scope>
</reference>
<evidence type="ECO:0000313" key="1">
    <source>
        <dbReference type="EMBL" id="MFB6491146.1"/>
    </source>
</evidence>
<proteinExistence type="predicted"/>
<organism evidence="1 2">
    <name type="scientific">Thermoproteus sp. AZ2</name>
    <dbReference type="NCBI Taxonomy" id="1609232"/>
    <lineage>
        <taxon>Archaea</taxon>
        <taxon>Thermoproteota</taxon>
        <taxon>Thermoprotei</taxon>
        <taxon>Thermoproteales</taxon>
        <taxon>Thermoproteaceae</taxon>
        <taxon>Thermoproteus</taxon>
    </lineage>
</organism>
<dbReference type="Proteomes" id="UP000033636">
    <property type="component" value="Unassembled WGS sequence"/>
</dbReference>
<evidence type="ECO:0000313" key="2">
    <source>
        <dbReference type="Proteomes" id="UP000033636"/>
    </source>
</evidence>
<comment type="caution">
    <text evidence="1">The sequence shown here is derived from an EMBL/GenBank/DDBJ whole genome shotgun (WGS) entry which is preliminary data.</text>
</comment>